<accession>A0A0P1KLV9</accession>
<evidence type="ECO:0000256" key="6">
    <source>
        <dbReference type="ARBA" id="ARBA00022801"/>
    </source>
</evidence>
<dbReference type="InterPro" id="IPR001948">
    <property type="entry name" value="Peptidase_M18"/>
</dbReference>
<sequence>MSDATQEALAQIKKTLELLALQKPVAGETNQSTTVTHSSGQKYRGKEYFEDSSKSYIDFTYENPTIYHVVEYFSRKLDDAGFSYVSEKSTWSEVKSGKYYTIRNGTNLVAFILGSDWKYETGVGAIGSHIDALCAKLKPVSTKKDVEGFQLLGVAPYGGTLNTYWFDRDLGIGGRVLVRDPDSGKIESRLINSAPHPIAKIPSLAVHFGEPANGPFDKEDQAVPVIGYSGTGDDDEEGDAEDEERSPLFGKHPIGLLRYIASLAKVKVSQLVQVDLDLFDVQKGTLGGLKNDFLFAPRLDDRLCSFSAVNSLIDFANDGPVPKDAFSLVALFDDEEVGSLSRQGARGGLLESVVQRVVANLHGDSPALLRTTFANSLIISADVNHMFNPNFSSVYLEHHRPKPNVGVTLSLDSNLHMSTDVVGLAVAEELARLNGDKLQYFHIKNNSRSGGTIGPFISSQTGARTIDLGIAQLSMHSIRAATGSKDIGLAIKFFKGFFANWRSVYDKFGDL</sequence>
<evidence type="ECO:0000256" key="1">
    <source>
        <dbReference type="ARBA" id="ARBA00001947"/>
    </source>
</evidence>
<comment type="cofactor">
    <cofactor evidence="1">
        <name>Zn(2+)</name>
        <dbReference type="ChEBI" id="CHEBI:29105"/>
    </cofactor>
</comment>
<dbReference type="PANTHER" id="PTHR28570:SF4">
    <property type="entry name" value="VACUOLAR AMINOPEPTIDASE 1"/>
    <property type="match status" value="1"/>
</dbReference>
<dbReference type="GO" id="GO:0008270">
    <property type="term" value="F:zinc ion binding"/>
    <property type="evidence" value="ECO:0007669"/>
    <property type="project" value="InterPro"/>
</dbReference>
<evidence type="ECO:0000313" key="11">
    <source>
        <dbReference type="Proteomes" id="UP000236544"/>
    </source>
</evidence>
<evidence type="ECO:0000256" key="9">
    <source>
        <dbReference type="RuleBase" id="RU004386"/>
    </source>
</evidence>
<evidence type="ECO:0000256" key="4">
    <source>
        <dbReference type="ARBA" id="ARBA00022670"/>
    </source>
</evidence>
<dbReference type="InterPro" id="IPR023358">
    <property type="entry name" value="Peptidase_M18_dom2"/>
</dbReference>
<evidence type="ECO:0000256" key="5">
    <source>
        <dbReference type="ARBA" id="ARBA00022723"/>
    </source>
</evidence>
<keyword evidence="5 9" id="KW-0479">Metal-binding</keyword>
<dbReference type="SUPFAM" id="SSF101821">
    <property type="entry name" value="Aminopeptidase/glucanase lid domain"/>
    <property type="match status" value="1"/>
</dbReference>
<keyword evidence="6 9" id="KW-0378">Hydrolase</keyword>
<keyword evidence="7 9" id="KW-0862">Zinc</keyword>
<keyword evidence="11" id="KW-1185">Reference proteome</keyword>
<evidence type="ECO:0000256" key="2">
    <source>
        <dbReference type="ARBA" id="ARBA00008290"/>
    </source>
</evidence>
<dbReference type="Proteomes" id="UP000236544">
    <property type="component" value="Unassembled WGS sequence"/>
</dbReference>
<evidence type="ECO:0000256" key="7">
    <source>
        <dbReference type="ARBA" id="ARBA00022833"/>
    </source>
</evidence>
<comment type="similarity">
    <text evidence="2 9">Belongs to the peptidase M18 family.</text>
</comment>
<dbReference type="AlphaFoldDB" id="A0A0P1KLV9"/>
<proteinExistence type="inferred from homology"/>
<keyword evidence="4 9" id="KW-0645">Protease</keyword>
<gene>
    <name evidence="10" type="ORF">LAQU0_S01e11210g</name>
</gene>
<evidence type="ECO:0000313" key="10">
    <source>
        <dbReference type="EMBL" id="CUS20638.1"/>
    </source>
</evidence>
<protein>
    <submittedName>
        <fullName evidence="10">LAQU0S01e11210g1_1</fullName>
    </submittedName>
</protein>
<organism evidence="10 11">
    <name type="scientific">Lachancea quebecensis</name>
    <dbReference type="NCBI Taxonomy" id="1654605"/>
    <lineage>
        <taxon>Eukaryota</taxon>
        <taxon>Fungi</taxon>
        <taxon>Dikarya</taxon>
        <taxon>Ascomycota</taxon>
        <taxon>Saccharomycotina</taxon>
        <taxon>Saccharomycetes</taxon>
        <taxon>Saccharomycetales</taxon>
        <taxon>Saccharomycetaceae</taxon>
        <taxon>Lachancea</taxon>
    </lineage>
</organism>
<dbReference type="GO" id="GO:0006508">
    <property type="term" value="P:proteolysis"/>
    <property type="evidence" value="ECO:0007669"/>
    <property type="project" value="UniProtKB-KW"/>
</dbReference>
<keyword evidence="8 9" id="KW-0482">Metalloprotease</keyword>
<evidence type="ECO:0000256" key="8">
    <source>
        <dbReference type="ARBA" id="ARBA00023049"/>
    </source>
</evidence>
<name>A0A0P1KLV9_9SACH</name>
<dbReference type="SUPFAM" id="SSF53187">
    <property type="entry name" value="Zn-dependent exopeptidases"/>
    <property type="match status" value="1"/>
</dbReference>
<reference evidence="11" key="1">
    <citation type="submission" date="2015-10" db="EMBL/GenBank/DDBJ databases">
        <authorList>
            <person name="Devillers H."/>
        </authorList>
    </citation>
    <scope>NUCLEOTIDE SEQUENCE [LARGE SCALE GENOMIC DNA]</scope>
</reference>
<dbReference type="PANTHER" id="PTHR28570">
    <property type="entry name" value="ASPARTYL AMINOPEPTIDASE"/>
    <property type="match status" value="1"/>
</dbReference>
<dbReference type="Gene3D" id="2.30.250.10">
    <property type="entry name" value="Aminopeptidase i, Domain 2"/>
    <property type="match status" value="1"/>
</dbReference>
<dbReference type="EMBL" id="LN890560">
    <property type="protein sequence ID" value="CUS20638.1"/>
    <property type="molecule type" value="Genomic_DNA"/>
</dbReference>
<dbReference type="CDD" id="cd05658">
    <property type="entry name" value="M18_DAP"/>
    <property type="match status" value="1"/>
</dbReference>
<dbReference type="GO" id="GO:0000324">
    <property type="term" value="C:fungal-type vacuole"/>
    <property type="evidence" value="ECO:0007669"/>
    <property type="project" value="TreeGrafter"/>
</dbReference>
<dbReference type="GO" id="GO:0070006">
    <property type="term" value="F:metalloaminopeptidase activity"/>
    <property type="evidence" value="ECO:0007669"/>
    <property type="project" value="TreeGrafter"/>
</dbReference>
<dbReference type="PRINTS" id="PR00932">
    <property type="entry name" value="AMINO1PTASE"/>
</dbReference>
<keyword evidence="3 9" id="KW-0031">Aminopeptidase</keyword>
<evidence type="ECO:0000256" key="3">
    <source>
        <dbReference type="ARBA" id="ARBA00022438"/>
    </source>
</evidence>
<dbReference type="OrthoDB" id="9880441at2759"/>
<dbReference type="Pfam" id="PF02127">
    <property type="entry name" value="Peptidase_M18"/>
    <property type="match status" value="1"/>
</dbReference>
<dbReference type="Gene3D" id="3.40.630.10">
    <property type="entry name" value="Zn peptidases"/>
    <property type="match status" value="1"/>
</dbReference>
<dbReference type="FunFam" id="2.30.250.10:FF:000001">
    <property type="entry name" value="Aspartyl aminopeptidase 1"/>
    <property type="match status" value="1"/>
</dbReference>